<dbReference type="InterPro" id="IPR011033">
    <property type="entry name" value="PRC_barrel-like_sf"/>
</dbReference>
<gene>
    <name evidence="2" type="ORF">GF339_01665</name>
</gene>
<comment type="caution">
    <text evidence="2">The sequence shown here is derived from an EMBL/GenBank/DDBJ whole genome shotgun (WGS) entry which is preliminary data.</text>
</comment>
<dbReference type="GO" id="GO:0030077">
    <property type="term" value="C:plasma membrane light-harvesting complex"/>
    <property type="evidence" value="ECO:0007669"/>
    <property type="project" value="InterPro"/>
</dbReference>
<dbReference type="AlphaFoldDB" id="A0A9D5JS98"/>
<evidence type="ECO:0000313" key="3">
    <source>
        <dbReference type="Proteomes" id="UP000649604"/>
    </source>
</evidence>
<evidence type="ECO:0000256" key="1">
    <source>
        <dbReference type="SAM" id="MobiDB-lite"/>
    </source>
</evidence>
<feature type="compositionally biased region" description="Polar residues" evidence="1">
    <location>
        <begin position="70"/>
        <end position="81"/>
    </location>
</feature>
<dbReference type="GO" id="GO:0019684">
    <property type="term" value="P:photosynthesis, light reaction"/>
    <property type="evidence" value="ECO:0007669"/>
    <property type="project" value="InterPro"/>
</dbReference>
<dbReference type="EMBL" id="WJJP01000047">
    <property type="protein sequence ID" value="MBD3323258.1"/>
    <property type="molecule type" value="Genomic_DNA"/>
</dbReference>
<evidence type="ECO:0000313" key="2">
    <source>
        <dbReference type="EMBL" id="MBD3323258.1"/>
    </source>
</evidence>
<proteinExistence type="predicted"/>
<organism evidence="2 3">
    <name type="scientific">candidate division KSB3 bacterium</name>
    <dbReference type="NCBI Taxonomy" id="2044937"/>
    <lineage>
        <taxon>Bacteria</taxon>
        <taxon>candidate division KSB3</taxon>
    </lineage>
</organism>
<sequence>MLRSIDSLSGYTLLATDGEVGKVQGFFFDDTRWNIRYLVVETGGWMHSRKVLIAPAALEQPDWEGKEFPTNLTREQVQSSPDIDVDKPVSRQQQVQLQQHYEWPGYVYPTFPPYPPPVRVSEEEKAPADEEEGDPHLRSTQEVIGYHIQATDGEIGHVEDFLADDEVWIIRYMVVDTRNWLPGKNVLIAPEWIRDLKWAERDVFVDLSREAVKESPEFDPSSPVDREYEELLYTHYSRPKYW</sequence>
<reference evidence="2" key="1">
    <citation type="submission" date="2019-11" db="EMBL/GenBank/DDBJ databases">
        <title>Microbial mats filling the niche in hypersaline microbial mats.</title>
        <authorList>
            <person name="Wong H.L."/>
            <person name="Macleod F.I."/>
            <person name="White R.A. III"/>
            <person name="Burns B.P."/>
        </authorList>
    </citation>
    <scope>NUCLEOTIDE SEQUENCE</scope>
    <source>
        <strain evidence="2">Rbin_158</strain>
    </source>
</reference>
<dbReference type="Proteomes" id="UP000649604">
    <property type="component" value="Unassembled WGS sequence"/>
</dbReference>
<name>A0A9D5JS98_9BACT</name>
<dbReference type="Gene3D" id="3.90.50.10">
    <property type="entry name" value="Photosynthetic Reaction Center, subunit H, domain 2"/>
    <property type="match status" value="2"/>
</dbReference>
<dbReference type="InterPro" id="IPR014747">
    <property type="entry name" value="Bac_photo_RC_H_C"/>
</dbReference>
<protein>
    <submittedName>
        <fullName evidence="2">PRC-barrel domain containing protein</fullName>
    </submittedName>
</protein>
<dbReference type="SUPFAM" id="SSF50346">
    <property type="entry name" value="PRC-barrel domain"/>
    <property type="match status" value="2"/>
</dbReference>
<accession>A0A9D5JS98</accession>
<feature type="region of interest" description="Disordered" evidence="1">
    <location>
        <begin position="70"/>
        <end position="89"/>
    </location>
</feature>